<dbReference type="EMBL" id="BGZK01001676">
    <property type="protein sequence ID" value="GBP84399.1"/>
    <property type="molecule type" value="Genomic_DNA"/>
</dbReference>
<evidence type="ECO:0000313" key="2">
    <source>
        <dbReference type="Proteomes" id="UP000299102"/>
    </source>
</evidence>
<accession>A0A4C1ZBT1</accession>
<gene>
    <name evidence="1" type="ORF">EVAR_59042_1</name>
</gene>
<organism evidence="1 2">
    <name type="scientific">Eumeta variegata</name>
    <name type="common">Bagworm moth</name>
    <name type="synonym">Eumeta japonica</name>
    <dbReference type="NCBI Taxonomy" id="151549"/>
    <lineage>
        <taxon>Eukaryota</taxon>
        <taxon>Metazoa</taxon>
        <taxon>Ecdysozoa</taxon>
        <taxon>Arthropoda</taxon>
        <taxon>Hexapoda</taxon>
        <taxon>Insecta</taxon>
        <taxon>Pterygota</taxon>
        <taxon>Neoptera</taxon>
        <taxon>Endopterygota</taxon>
        <taxon>Lepidoptera</taxon>
        <taxon>Glossata</taxon>
        <taxon>Ditrysia</taxon>
        <taxon>Tineoidea</taxon>
        <taxon>Psychidae</taxon>
        <taxon>Oiketicinae</taxon>
        <taxon>Eumeta</taxon>
    </lineage>
</organism>
<keyword evidence="2" id="KW-1185">Reference proteome</keyword>
<evidence type="ECO:0000313" key="1">
    <source>
        <dbReference type="EMBL" id="GBP84399.1"/>
    </source>
</evidence>
<reference evidence="1 2" key="1">
    <citation type="journal article" date="2019" name="Commun. Biol.">
        <title>The bagworm genome reveals a unique fibroin gene that provides high tensile strength.</title>
        <authorList>
            <person name="Kono N."/>
            <person name="Nakamura H."/>
            <person name="Ohtoshi R."/>
            <person name="Tomita M."/>
            <person name="Numata K."/>
            <person name="Arakawa K."/>
        </authorList>
    </citation>
    <scope>NUCLEOTIDE SEQUENCE [LARGE SCALE GENOMIC DNA]</scope>
</reference>
<name>A0A4C1ZBT1_EUMVA</name>
<sequence>MSPFAILQSIVPVTVLAADARGARRPDTMPGGAAGCHDKQLTKVSTMGYCGGKAGVARRLFKKSPNKSNQFDFPAHPLGQ</sequence>
<dbReference type="AlphaFoldDB" id="A0A4C1ZBT1"/>
<proteinExistence type="predicted"/>
<comment type="caution">
    <text evidence="1">The sequence shown here is derived from an EMBL/GenBank/DDBJ whole genome shotgun (WGS) entry which is preliminary data.</text>
</comment>
<dbReference type="Proteomes" id="UP000299102">
    <property type="component" value="Unassembled WGS sequence"/>
</dbReference>
<protein>
    <submittedName>
        <fullName evidence="1">Uncharacterized protein</fullName>
    </submittedName>
</protein>